<dbReference type="GO" id="GO:0061522">
    <property type="term" value="F:1,4-dihydroxy-2-naphthoyl-CoA thioesterase activity"/>
    <property type="evidence" value="ECO:0007669"/>
    <property type="project" value="TreeGrafter"/>
</dbReference>
<comment type="caution">
    <text evidence="4">The sequence shown here is derived from an EMBL/GenBank/DDBJ whole genome shotgun (WGS) entry which is preliminary data.</text>
</comment>
<dbReference type="RefSeq" id="WP_118907798.1">
    <property type="nucleotide sequence ID" value="NZ_CP011102.1"/>
</dbReference>
<evidence type="ECO:0000313" key="4">
    <source>
        <dbReference type="EMBL" id="MBC1500363.1"/>
    </source>
</evidence>
<evidence type="ECO:0000313" key="5">
    <source>
        <dbReference type="Proteomes" id="UP000564536"/>
    </source>
</evidence>
<dbReference type="InterPro" id="IPR003736">
    <property type="entry name" value="PAAI_dom"/>
</dbReference>
<accession>A0A841Z7P9</accession>
<evidence type="ECO:0000256" key="1">
    <source>
        <dbReference type="ARBA" id="ARBA00008324"/>
    </source>
</evidence>
<organism evidence="4 5">
    <name type="scientific">Listeria weihenstephanensis</name>
    <dbReference type="NCBI Taxonomy" id="1006155"/>
    <lineage>
        <taxon>Bacteria</taxon>
        <taxon>Bacillati</taxon>
        <taxon>Bacillota</taxon>
        <taxon>Bacilli</taxon>
        <taxon>Bacillales</taxon>
        <taxon>Listeriaceae</taxon>
        <taxon>Listeria</taxon>
    </lineage>
</organism>
<dbReference type="Pfam" id="PF03061">
    <property type="entry name" value="4HBT"/>
    <property type="match status" value="1"/>
</dbReference>
<dbReference type="AlphaFoldDB" id="A0A841Z7P9"/>
<dbReference type="NCBIfam" id="TIGR00369">
    <property type="entry name" value="unchar_dom_1"/>
    <property type="match status" value="1"/>
</dbReference>
<name>A0A841Z7P9_9LIST</name>
<keyword evidence="2" id="KW-0378">Hydrolase</keyword>
<dbReference type="PANTHER" id="PTHR43240:SF5">
    <property type="entry name" value="1,4-DIHYDROXY-2-NAPHTHOYL-COA THIOESTERASE 1"/>
    <property type="match status" value="1"/>
</dbReference>
<proteinExistence type="inferred from homology"/>
<evidence type="ECO:0000256" key="2">
    <source>
        <dbReference type="ARBA" id="ARBA00022801"/>
    </source>
</evidence>
<dbReference type="SUPFAM" id="SSF54637">
    <property type="entry name" value="Thioesterase/thiol ester dehydrase-isomerase"/>
    <property type="match status" value="1"/>
</dbReference>
<evidence type="ECO:0000259" key="3">
    <source>
        <dbReference type="Pfam" id="PF03061"/>
    </source>
</evidence>
<dbReference type="GO" id="GO:0005829">
    <property type="term" value="C:cytosol"/>
    <property type="evidence" value="ECO:0007669"/>
    <property type="project" value="TreeGrafter"/>
</dbReference>
<dbReference type="NCBIfam" id="NF047425">
    <property type="entry name" value="MenI_Listeria"/>
    <property type="match status" value="1"/>
</dbReference>
<gene>
    <name evidence="4" type="ORF">HB943_07085</name>
</gene>
<dbReference type="InterPro" id="IPR029069">
    <property type="entry name" value="HotDog_dom_sf"/>
</dbReference>
<feature type="domain" description="Thioesterase" evidence="3">
    <location>
        <begin position="35"/>
        <end position="108"/>
    </location>
</feature>
<dbReference type="Gene3D" id="3.10.129.10">
    <property type="entry name" value="Hotdog Thioesterase"/>
    <property type="match status" value="1"/>
</dbReference>
<dbReference type="EMBL" id="JAARRL010000009">
    <property type="protein sequence ID" value="MBC1500363.1"/>
    <property type="molecule type" value="Genomic_DNA"/>
</dbReference>
<dbReference type="Proteomes" id="UP000564536">
    <property type="component" value="Unassembled WGS sequence"/>
</dbReference>
<dbReference type="PANTHER" id="PTHR43240">
    <property type="entry name" value="1,4-DIHYDROXY-2-NAPHTHOYL-COA THIOESTERASE 1"/>
    <property type="match status" value="1"/>
</dbReference>
<comment type="similarity">
    <text evidence="1">Belongs to the thioesterase PaaI family.</text>
</comment>
<dbReference type="InterPro" id="IPR006683">
    <property type="entry name" value="Thioestr_dom"/>
</dbReference>
<protein>
    <submittedName>
        <fullName evidence="4">PaaI family thioesterase</fullName>
    </submittedName>
</protein>
<sequence length="125" mass="13885">MMMSLGDYLEMELVEQTQEFTKVRMPVNDKTRQPFGFLHGGASVALAEQTASLGASGHIQESEIVFGLEINANHLSSIQEGYVLATATPIHIGRSTHVWQVEIRDEVTDKLICISRCTLAVKVRR</sequence>
<reference evidence="4 5" key="1">
    <citation type="submission" date="2020-03" db="EMBL/GenBank/DDBJ databases">
        <title>Soil Listeria distribution.</title>
        <authorList>
            <person name="Liao J."/>
            <person name="Wiedmann M."/>
        </authorList>
    </citation>
    <scope>NUCLEOTIDE SEQUENCE [LARGE SCALE GENOMIC DNA]</scope>
    <source>
        <strain evidence="4 5">FSL L7-1523</strain>
    </source>
</reference>
<dbReference type="CDD" id="cd03443">
    <property type="entry name" value="PaaI_thioesterase"/>
    <property type="match status" value="1"/>
</dbReference>